<evidence type="ECO:0000313" key="1">
    <source>
        <dbReference type="EMBL" id="CAI4215930.1"/>
    </source>
</evidence>
<name>A0A9P1H5X6_9PEZI</name>
<organism evidence="1 2">
    <name type="scientific">Parascedosporium putredinis</name>
    <dbReference type="NCBI Taxonomy" id="1442378"/>
    <lineage>
        <taxon>Eukaryota</taxon>
        <taxon>Fungi</taxon>
        <taxon>Dikarya</taxon>
        <taxon>Ascomycota</taxon>
        <taxon>Pezizomycotina</taxon>
        <taxon>Sordariomycetes</taxon>
        <taxon>Hypocreomycetidae</taxon>
        <taxon>Microascales</taxon>
        <taxon>Microascaceae</taxon>
        <taxon>Parascedosporium</taxon>
    </lineage>
</organism>
<reference evidence="1" key="1">
    <citation type="submission" date="2022-11" db="EMBL/GenBank/DDBJ databases">
        <authorList>
            <person name="Scott C."/>
            <person name="Bruce N."/>
        </authorList>
    </citation>
    <scope>NUCLEOTIDE SEQUENCE</scope>
</reference>
<protein>
    <submittedName>
        <fullName evidence="1">Uncharacterized protein</fullName>
    </submittedName>
</protein>
<dbReference type="OrthoDB" id="5343483at2759"/>
<dbReference type="EMBL" id="CALLCH030000013">
    <property type="protein sequence ID" value="CAI4215930.1"/>
    <property type="molecule type" value="Genomic_DNA"/>
</dbReference>
<comment type="caution">
    <text evidence="1">The sequence shown here is derived from an EMBL/GenBank/DDBJ whole genome shotgun (WGS) entry which is preliminary data.</text>
</comment>
<dbReference type="AlphaFoldDB" id="A0A9P1H5X6"/>
<accession>A0A9P1H5X6</accession>
<sequence>MDRDSHSTDCELGQNESILHDTTSTILSIRGRMALYPRERLFVHPFLWSERQLSLLGCKFVDTGDSTDETLRGPVEEKNNKIGETTVRPTDAQIWDMGPAANLAFGRDWFERMLSIEGILHSISSRPFTRHESIQFYFSRHSVASLPCSLYPIYVADPRQKPEILFIAHLDITLHQVKRPLAQKERRRQKLRDRLNESPGYLTVYLLVSQSLCKYLHHYTANVACTLLDTLDAPGSEPTFDLALDIEHRRIPLEPYDTMDRRLAQALGIPS</sequence>
<dbReference type="Proteomes" id="UP000838763">
    <property type="component" value="Unassembled WGS sequence"/>
</dbReference>
<evidence type="ECO:0000313" key="2">
    <source>
        <dbReference type="Proteomes" id="UP000838763"/>
    </source>
</evidence>
<proteinExistence type="predicted"/>
<keyword evidence="2" id="KW-1185">Reference proteome</keyword>
<gene>
    <name evidence="1" type="ORF">PPNO1_LOCUS5603</name>
</gene>